<accession>D0J5D6</accession>
<dbReference type="NCBIfam" id="NF002086">
    <property type="entry name" value="PRK00915.1-3"/>
    <property type="match status" value="1"/>
</dbReference>
<evidence type="ECO:0000313" key="14">
    <source>
        <dbReference type="Proteomes" id="UP001161065"/>
    </source>
</evidence>
<dbReference type="Pfam" id="PF08502">
    <property type="entry name" value="LeuA_dimer"/>
    <property type="match status" value="1"/>
</dbReference>
<evidence type="ECO:0000256" key="10">
    <source>
        <dbReference type="ARBA" id="ARBA00023304"/>
    </source>
</evidence>
<protein>
    <recommendedName>
        <fullName evidence="4 12">2-isopropylmalate synthase</fullName>
        <ecNumber evidence="3 12">2.3.3.13</ecNumber>
    </recommendedName>
    <alternativeName>
        <fullName evidence="11 12">Alpha-IPM synthase</fullName>
    </alternativeName>
    <alternativeName>
        <fullName evidence="12">Alpha-isopropylmalate synthase</fullName>
    </alternativeName>
</protein>
<evidence type="ECO:0000256" key="4">
    <source>
        <dbReference type="ARBA" id="ARBA00018198"/>
    </source>
</evidence>
<dbReference type="InterPro" id="IPR000891">
    <property type="entry name" value="PYR_CT"/>
</dbReference>
<dbReference type="HAMAP" id="MF_01025">
    <property type="entry name" value="LeuA_type1"/>
    <property type="match status" value="1"/>
</dbReference>
<organism evidence="13 14">
    <name type="scientific">Comamonas thiooxydans</name>
    <dbReference type="NCBI Taxonomy" id="363952"/>
    <lineage>
        <taxon>Bacteria</taxon>
        <taxon>Pseudomonadati</taxon>
        <taxon>Pseudomonadota</taxon>
        <taxon>Betaproteobacteria</taxon>
        <taxon>Burkholderiales</taxon>
        <taxon>Comamonadaceae</taxon>
        <taxon>Comamonas</taxon>
    </lineage>
</organism>
<keyword evidence="8 12" id="KW-0479">Metal-binding</keyword>
<dbReference type="EC" id="2.3.3.13" evidence="3 12"/>
<comment type="caution">
    <text evidence="13">The sequence shown here is derived from an EMBL/GenBank/DDBJ whole genome shotgun (WGS) entry which is preliminary data.</text>
</comment>
<evidence type="ECO:0000256" key="12">
    <source>
        <dbReference type="HAMAP-Rule" id="MF_01025"/>
    </source>
</evidence>
<sequence length="512" mass="55555">MSDQLIIFDTTLRDGEQSPGASMTRDEKLRIARQLERLKVDVIEAGFAAASNGDFESIQTIARAIKDSTVCSLSRANDRDIARAAESLKGANRARIHTFIATSPLHMEKKLRMTPEQVLEQAKQAVRFGRNLIEDIEFSAEDGYRSEPDFLARVIEAVIKEGATTINVPDTVGYAIPELYGEFIRNLRERVPNSDKAVWSVHCHNDLGMAVANSLAGVKIGGARQIECTINGLGERAGNCSLEEVVMAIKTRKDYFGLDVNIDTQHIVAASRLVSQTTGFVVQPNKAVVGANAFAHASGIHQDGVLKARDTYEIMRAEDVGWAANKIVLGKLSGRNAFKQRLQELGVELDSEAAINQAFTRFKELADRKSEIFDEDILALVNAEGAEHQDNQFQFISLAQQSETGERPHASVVFSNAGREIKASSEGNGPVDASFKAIESEVKSGAEMVLYSVNAISGSTESQGEVTVRLQRSGRIVNGVGADPDIVVASAKAYLSALNKLHSNQEVVAAQG</sequence>
<evidence type="ECO:0000256" key="8">
    <source>
        <dbReference type="ARBA" id="ARBA00022723"/>
    </source>
</evidence>
<evidence type="ECO:0000256" key="2">
    <source>
        <dbReference type="ARBA" id="ARBA00009396"/>
    </source>
</evidence>
<evidence type="ECO:0000256" key="9">
    <source>
        <dbReference type="ARBA" id="ARBA00023211"/>
    </source>
</evidence>
<dbReference type="GO" id="GO:0009098">
    <property type="term" value="P:L-leucine biosynthetic process"/>
    <property type="evidence" value="ECO:0007669"/>
    <property type="project" value="UniProtKB-UniRule"/>
</dbReference>
<keyword evidence="7 12" id="KW-0808">Transferase</keyword>
<dbReference type="Proteomes" id="UP001161065">
    <property type="component" value="Unassembled WGS sequence"/>
</dbReference>
<dbReference type="InterPro" id="IPR013785">
    <property type="entry name" value="Aldolase_TIM"/>
</dbReference>
<dbReference type="PROSITE" id="PS00816">
    <property type="entry name" value="AIPM_HOMOCIT_SYNTH_2"/>
    <property type="match status" value="1"/>
</dbReference>
<dbReference type="CDD" id="cd07940">
    <property type="entry name" value="DRE_TIM_IPMS"/>
    <property type="match status" value="1"/>
</dbReference>
<dbReference type="KEGG" id="ctt:CtCNB1_1663"/>
<dbReference type="OrthoDB" id="9803573at2"/>
<reference evidence="13" key="1">
    <citation type="submission" date="2022-09" db="EMBL/GenBank/DDBJ databases">
        <title>Intensive care unit water sources are persistently colonized with multi-drug resistant bacteria and are the site of extensive horizontal gene transfer of antibiotic resistance genes.</title>
        <authorList>
            <person name="Diorio-Toth L."/>
        </authorList>
    </citation>
    <scope>NUCLEOTIDE SEQUENCE</scope>
    <source>
        <strain evidence="13">GD03832</strain>
    </source>
</reference>
<dbReference type="SUPFAM" id="SSF51569">
    <property type="entry name" value="Aldolase"/>
    <property type="match status" value="1"/>
</dbReference>
<keyword evidence="9 12" id="KW-0464">Manganese</keyword>
<comment type="cofactor">
    <cofactor evidence="12">
        <name>Mn(2+)</name>
        <dbReference type="ChEBI" id="CHEBI:29035"/>
    </cofactor>
</comment>
<dbReference type="NCBIfam" id="TIGR00973">
    <property type="entry name" value="leuA_bact"/>
    <property type="match status" value="1"/>
</dbReference>
<proteinExistence type="inferred from homology"/>
<dbReference type="AlphaFoldDB" id="A0A096EKT6"/>
<dbReference type="InterPro" id="IPR050073">
    <property type="entry name" value="2-IPM_HCS-like"/>
</dbReference>
<dbReference type="NCBIfam" id="NF002087">
    <property type="entry name" value="PRK00915.1-4"/>
    <property type="match status" value="1"/>
</dbReference>
<dbReference type="GO" id="GO:0003985">
    <property type="term" value="F:acetyl-CoA C-acetyltransferase activity"/>
    <property type="evidence" value="ECO:0007669"/>
    <property type="project" value="UniProtKB-UniRule"/>
</dbReference>
<keyword evidence="13" id="KW-0012">Acyltransferase</keyword>
<evidence type="ECO:0000256" key="11">
    <source>
        <dbReference type="ARBA" id="ARBA00029993"/>
    </source>
</evidence>
<dbReference type="InterPro" id="IPR013709">
    <property type="entry name" value="2-isopropylmalate_synth_dimer"/>
</dbReference>
<dbReference type="PANTHER" id="PTHR10277">
    <property type="entry name" value="HOMOCITRATE SYNTHASE-RELATED"/>
    <property type="match status" value="1"/>
</dbReference>
<gene>
    <name evidence="12" type="primary">leuA</name>
    <name evidence="13" type="ORF">N5D63_08365</name>
</gene>
<dbReference type="RefSeq" id="WP_012837810.1">
    <property type="nucleotide sequence ID" value="NC_013446.2"/>
</dbReference>
<evidence type="ECO:0000256" key="7">
    <source>
        <dbReference type="ARBA" id="ARBA00022679"/>
    </source>
</evidence>
<dbReference type="FunFam" id="1.10.238.260:FF:000001">
    <property type="entry name" value="2-isopropylmalate synthase"/>
    <property type="match status" value="1"/>
</dbReference>
<dbReference type="SMART" id="SM00917">
    <property type="entry name" value="LeuA_dimer"/>
    <property type="match status" value="1"/>
</dbReference>
<dbReference type="InterPro" id="IPR002034">
    <property type="entry name" value="AIPM/Hcit_synth_CS"/>
</dbReference>
<dbReference type="GO" id="GO:0030145">
    <property type="term" value="F:manganese ion binding"/>
    <property type="evidence" value="ECO:0007669"/>
    <property type="project" value="UniProtKB-UniRule"/>
</dbReference>
<feature type="binding site" evidence="12">
    <location>
        <position position="202"/>
    </location>
    <ligand>
        <name>Mn(2+)</name>
        <dbReference type="ChEBI" id="CHEBI:29035"/>
    </ligand>
</feature>
<keyword evidence="5 12" id="KW-0432">Leucine biosynthesis</keyword>
<evidence type="ECO:0000256" key="1">
    <source>
        <dbReference type="ARBA" id="ARBA00004689"/>
    </source>
</evidence>
<keyword evidence="10 12" id="KW-0100">Branched-chain amino acid biosynthesis</keyword>
<dbReference type="Gene3D" id="3.30.160.270">
    <property type="match status" value="1"/>
</dbReference>
<accession>A0A0K6I732</accession>
<dbReference type="Gene3D" id="3.20.20.70">
    <property type="entry name" value="Aldolase class I"/>
    <property type="match status" value="1"/>
</dbReference>
<evidence type="ECO:0000256" key="6">
    <source>
        <dbReference type="ARBA" id="ARBA00022605"/>
    </source>
</evidence>
<dbReference type="InterPro" id="IPR036230">
    <property type="entry name" value="LeuA_allosteric_dom_sf"/>
</dbReference>
<feature type="binding site" evidence="12">
    <location>
        <position position="14"/>
    </location>
    <ligand>
        <name>Mn(2+)</name>
        <dbReference type="ChEBI" id="CHEBI:29035"/>
    </ligand>
</feature>
<name>A0A096EKT6_9BURK</name>
<comment type="pathway">
    <text evidence="1 12">Amino-acid biosynthesis; L-leucine biosynthesis; L-leucine from 3-methyl-2-oxobutanoate: step 1/4.</text>
</comment>
<dbReference type="Gene3D" id="1.10.238.260">
    <property type="match status" value="1"/>
</dbReference>
<feature type="region of interest" description="Regulatory domain" evidence="12">
    <location>
        <begin position="394"/>
        <end position="512"/>
    </location>
</feature>
<dbReference type="FunFam" id="3.20.20.70:FF:000010">
    <property type="entry name" value="2-isopropylmalate synthase"/>
    <property type="match status" value="1"/>
</dbReference>
<dbReference type="PROSITE" id="PS50991">
    <property type="entry name" value="PYR_CT"/>
    <property type="match status" value="1"/>
</dbReference>
<dbReference type="GO" id="GO:0005829">
    <property type="term" value="C:cytosol"/>
    <property type="evidence" value="ECO:0007669"/>
    <property type="project" value="TreeGrafter"/>
</dbReference>
<feature type="binding site" evidence="12">
    <location>
        <position position="239"/>
    </location>
    <ligand>
        <name>Mn(2+)</name>
        <dbReference type="ChEBI" id="CHEBI:29035"/>
    </ligand>
</feature>
<keyword evidence="6 12" id="KW-0028">Amino-acid biosynthesis</keyword>
<feature type="binding site" evidence="12">
    <location>
        <position position="204"/>
    </location>
    <ligand>
        <name>Mn(2+)</name>
        <dbReference type="ChEBI" id="CHEBI:29035"/>
    </ligand>
</feature>
<comment type="function">
    <text evidence="12">Catalyzes the condensation of the acetyl group of acetyl-CoA with 3-methyl-2-oxobutanoate (2-ketoisovalerate) to form 3-carboxy-3-hydroxy-4-methylpentanoate (2-isopropylmalate).</text>
</comment>
<dbReference type="Pfam" id="PF00682">
    <property type="entry name" value="HMGL-like"/>
    <property type="match status" value="1"/>
</dbReference>
<keyword evidence="12" id="KW-0963">Cytoplasm</keyword>
<dbReference type="Pfam" id="PF22617">
    <property type="entry name" value="HCS_D2"/>
    <property type="match status" value="1"/>
</dbReference>
<dbReference type="GeneID" id="69559411"/>
<dbReference type="PANTHER" id="PTHR10277:SF9">
    <property type="entry name" value="2-ISOPROPYLMALATE SYNTHASE 1, CHLOROPLASTIC-RELATED"/>
    <property type="match status" value="1"/>
</dbReference>
<dbReference type="PROSITE" id="PS00815">
    <property type="entry name" value="AIPM_HOMOCIT_SYNTH_1"/>
    <property type="match status" value="1"/>
</dbReference>
<accession>A0A096EKT6</accession>
<evidence type="ECO:0000313" key="13">
    <source>
        <dbReference type="EMBL" id="MDH1334155.1"/>
    </source>
</evidence>
<dbReference type="InterPro" id="IPR054691">
    <property type="entry name" value="LeuA/HCS_post-cat"/>
</dbReference>
<dbReference type="InterPro" id="IPR005671">
    <property type="entry name" value="LeuA_bact_synth"/>
</dbReference>
<dbReference type="GO" id="GO:0003852">
    <property type="term" value="F:2-isopropylmalate synthase activity"/>
    <property type="evidence" value="ECO:0007669"/>
    <property type="project" value="UniProtKB-UniRule"/>
</dbReference>
<comment type="similarity">
    <text evidence="2 12">Belongs to the alpha-IPM synthase/homocitrate synthase family. LeuA type 1 subfamily.</text>
</comment>
<evidence type="ECO:0000256" key="5">
    <source>
        <dbReference type="ARBA" id="ARBA00022430"/>
    </source>
</evidence>
<comment type="catalytic activity">
    <reaction evidence="12">
        <text>3-methyl-2-oxobutanoate + acetyl-CoA + H2O = (2S)-2-isopropylmalate + CoA + H(+)</text>
        <dbReference type="Rhea" id="RHEA:21524"/>
        <dbReference type="ChEBI" id="CHEBI:1178"/>
        <dbReference type="ChEBI" id="CHEBI:11851"/>
        <dbReference type="ChEBI" id="CHEBI:15377"/>
        <dbReference type="ChEBI" id="CHEBI:15378"/>
        <dbReference type="ChEBI" id="CHEBI:57287"/>
        <dbReference type="ChEBI" id="CHEBI:57288"/>
        <dbReference type="EC" id="2.3.3.13"/>
    </reaction>
</comment>
<dbReference type="FunFam" id="3.30.160.270:FF:000003">
    <property type="entry name" value="2-isopropylmalate synthase"/>
    <property type="match status" value="1"/>
</dbReference>
<dbReference type="EMBL" id="JAOCEK010000004">
    <property type="protein sequence ID" value="MDH1334155.1"/>
    <property type="molecule type" value="Genomic_DNA"/>
</dbReference>
<dbReference type="SUPFAM" id="SSF110921">
    <property type="entry name" value="2-isopropylmalate synthase LeuA, allosteric (dimerisation) domain"/>
    <property type="match status" value="1"/>
</dbReference>
<evidence type="ECO:0000256" key="3">
    <source>
        <dbReference type="ARBA" id="ARBA00012973"/>
    </source>
</evidence>
<comment type="subunit">
    <text evidence="12">Homodimer.</text>
</comment>